<evidence type="ECO:0000256" key="1">
    <source>
        <dbReference type="SAM" id="Phobius"/>
    </source>
</evidence>
<keyword evidence="1" id="KW-1133">Transmembrane helix</keyword>
<accession>A0ABW4VSQ3</accession>
<sequence>MRIAVITMQFPVPSETFASLEINALNELGVETDVYAMRFKHRDFTSLIKERRHKENKIQHLSLKNIFLGIKSMILHPLGFILIFSKILKCLWRNPVHLVKSVILLPSTFYVFQRIKDSNVKVVHLYWGHYPSLCSVLLYKYRKDIAITTFLGANDLEMKYAFSNYSLKISKYIFTISKTNINQILELGGEQNKINVIYHGTIVDDSKLYPKKLINLNEINLVTASRLIPEKGVDKVITILKLLKNKGFNVNLIVAGDGIERNFLIQQSEKLKVKDCVNFIGHVSQDELFKYLDTCNFFILMSSHKGERLPNVVKEAMLKGVIPFTTPTQGIDELVNDKANGWIVNSAEEVVELIVKLMNSPEIYEEMSKLAINKIVSEFDVKKNVLKYKQRWNSLLN</sequence>
<dbReference type="SUPFAM" id="SSF53756">
    <property type="entry name" value="UDP-Glycosyltransferase/glycogen phosphorylase"/>
    <property type="match status" value="1"/>
</dbReference>
<gene>
    <name evidence="3" type="ORF">ACFSKL_18470</name>
</gene>
<feature type="transmembrane region" description="Helical" evidence="1">
    <location>
        <begin position="61"/>
        <end position="84"/>
    </location>
</feature>
<evidence type="ECO:0000313" key="4">
    <source>
        <dbReference type="Proteomes" id="UP001597361"/>
    </source>
</evidence>
<keyword evidence="3" id="KW-0328">Glycosyltransferase</keyword>
<keyword evidence="1" id="KW-0472">Membrane</keyword>
<reference evidence="4" key="1">
    <citation type="journal article" date="2019" name="Int. J. Syst. Evol. Microbiol.">
        <title>The Global Catalogue of Microorganisms (GCM) 10K type strain sequencing project: providing services to taxonomists for standard genome sequencing and annotation.</title>
        <authorList>
            <consortium name="The Broad Institute Genomics Platform"/>
            <consortium name="The Broad Institute Genome Sequencing Center for Infectious Disease"/>
            <person name="Wu L."/>
            <person name="Ma J."/>
        </authorList>
    </citation>
    <scope>NUCLEOTIDE SEQUENCE [LARGE SCALE GENOMIC DNA]</scope>
    <source>
        <strain evidence="4">CGMCC 1.15180</strain>
    </source>
</reference>
<organism evidence="3 4">
    <name type="scientific">Belliella marina</name>
    <dbReference type="NCBI Taxonomy" id="1644146"/>
    <lineage>
        <taxon>Bacteria</taxon>
        <taxon>Pseudomonadati</taxon>
        <taxon>Bacteroidota</taxon>
        <taxon>Cytophagia</taxon>
        <taxon>Cytophagales</taxon>
        <taxon>Cyclobacteriaceae</taxon>
        <taxon>Belliella</taxon>
    </lineage>
</organism>
<feature type="domain" description="Glycosyl transferase family 1" evidence="2">
    <location>
        <begin position="210"/>
        <end position="371"/>
    </location>
</feature>
<protein>
    <submittedName>
        <fullName evidence="3">Glycosyltransferase</fullName>
        <ecNumber evidence="3">2.4.-.-</ecNumber>
    </submittedName>
</protein>
<dbReference type="GO" id="GO:0016757">
    <property type="term" value="F:glycosyltransferase activity"/>
    <property type="evidence" value="ECO:0007669"/>
    <property type="project" value="UniProtKB-KW"/>
</dbReference>
<dbReference type="EC" id="2.4.-.-" evidence="3"/>
<dbReference type="Gene3D" id="3.40.50.2000">
    <property type="entry name" value="Glycogen Phosphorylase B"/>
    <property type="match status" value="2"/>
</dbReference>
<dbReference type="InterPro" id="IPR050194">
    <property type="entry name" value="Glycosyltransferase_grp1"/>
</dbReference>
<name>A0ABW4VSQ3_9BACT</name>
<dbReference type="Pfam" id="PF00534">
    <property type="entry name" value="Glycos_transf_1"/>
    <property type="match status" value="1"/>
</dbReference>
<comment type="caution">
    <text evidence="3">The sequence shown here is derived from an EMBL/GenBank/DDBJ whole genome shotgun (WGS) entry which is preliminary data.</text>
</comment>
<dbReference type="InterPro" id="IPR001296">
    <property type="entry name" value="Glyco_trans_1"/>
</dbReference>
<dbReference type="Proteomes" id="UP001597361">
    <property type="component" value="Unassembled WGS sequence"/>
</dbReference>
<dbReference type="PANTHER" id="PTHR45947">
    <property type="entry name" value="SULFOQUINOVOSYL TRANSFERASE SQD2"/>
    <property type="match status" value="1"/>
</dbReference>
<evidence type="ECO:0000259" key="2">
    <source>
        <dbReference type="Pfam" id="PF00534"/>
    </source>
</evidence>
<keyword evidence="3" id="KW-0808">Transferase</keyword>
<keyword evidence="4" id="KW-1185">Reference proteome</keyword>
<dbReference type="EMBL" id="JBHUHR010000045">
    <property type="protein sequence ID" value="MFD2036796.1"/>
    <property type="molecule type" value="Genomic_DNA"/>
</dbReference>
<evidence type="ECO:0000313" key="3">
    <source>
        <dbReference type="EMBL" id="MFD2036796.1"/>
    </source>
</evidence>
<keyword evidence="1" id="KW-0812">Transmembrane</keyword>
<dbReference type="RefSeq" id="WP_376888184.1">
    <property type="nucleotide sequence ID" value="NZ_JBHUHR010000045.1"/>
</dbReference>
<proteinExistence type="predicted"/>
<dbReference type="PANTHER" id="PTHR45947:SF15">
    <property type="entry name" value="TEICHURONIC ACID BIOSYNTHESIS GLYCOSYLTRANSFERASE TUAC-RELATED"/>
    <property type="match status" value="1"/>
</dbReference>